<evidence type="ECO:0000313" key="3">
    <source>
        <dbReference type="EMBL" id="PAV11486.1"/>
    </source>
</evidence>
<keyword evidence="1" id="KW-0812">Transmembrane</keyword>
<dbReference type="GO" id="GO:0005829">
    <property type="term" value="C:cytosol"/>
    <property type="evidence" value="ECO:0007669"/>
    <property type="project" value="TreeGrafter"/>
</dbReference>
<dbReference type="Pfam" id="PF00294">
    <property type="entry name" value="PfkB"/>
    <property type="match status" value="1"/>
</dbReference>
<protein>
    <recommendedName>
        <fullName evidence="2">Carbohydrate kinase PfkB domain-containing protein</fullName>
    </recommendedName>
</protein>
<keyword evidence="1" id="KW-1133">Transmembrane helix</keyword>
<feature type="domain" description="Carbohydrate kinase PfkB" evidence="2">
    <location>
        <begin position="362"/>
        <end position="640"/>
    </location>
</feature>
<dbReference type="OrthoDB" id="26949at2157"/>
<dbReference type="EMBL" id="LMVP01000515">
    <property type="protein sequence ID" value="PAV11486.1"/>
    <property type="molecule type" value="Genomic_DNA"/>
</dbReference>
<proteinExistence type="predicted"/>
<dbReference type="RefSeq" id="WP_095645492.1">
    <property type="nucleotide sequence ID" value="NZ_LMVP01000515.1"/>
</dbReference>
<comment type="caution">
    <text evidence="3">The sequence shown here is derived from an EMBL/GenBank/DDBJ whole genome shotgun (WGS) entry which is preliminary data.</text>
</comment>
<dbReference type="AlphaFoldDB" id="A0A2A2HQD8"/>
<evidence type="ECO:0000259" key="2">
    <source>
        <dbReference type="Pfam" id="PF00294"/>
    </source>
</evidence>
<keyword evidence="1" id="KW-0472">Membrane</keyword>
<dbReference type="InterPro" id="IPR011611">
    <property type="entry name" value="PfkB_dom"/>
</dbReference>
<organism evidence="3 4">
    <name type="scientific">Methanosarcina spelaei</name>
    <dbReference type="NCBI Taxonomy" id="1036679"/>
    <lineage>
        <taxon>Archaea</taxon>
        <taxon>Methanobacteriati</taxon>
        <taxon>Methanobacteriota</taxon>
        <taxon>Stenosarchaea group</taxon>
        <taxon>Methanomicrobia</taxon>
        <taxon>Methanosarcinales</taxon>
        <taxon>Methanosarcinaceae</taxon>
        <taxon>Methanosarcina</taxon>
    </lineage>
</organism>
<name>A0A2A2HQD8_9EURY</name>
<accession>A0A2A2HQD8</accession>
<evidence type="ECO:0000313" key="4">
    <source>
        <dbReference type="Proteomes" id="UP000218164"/>
    </source>
</evidence>
<dbReference type="SUPFAM" id="SSF53613">
    <property type="entry name" value="Ribokinase-like"/>
    <property type="match status" value="1"/>
</dbReference>
<reference evidence="3 4" key="1">
    <citation type="journal article" date="2017" name="BMC Genomics">
        <title>Genomic analysis of methanogenic archaea reveals a shift towards energy conservation.</title>
        <authorList>
            <person name="Gilmore S.P."/>
            <person name="Henske J.K."/>
            <person name="Sexton J.A."/>
            <person name="Solomon K.V."/>
            <person name="Seppala S."/>
            <person name="Yoo J.I."/>
            <person name="Huyett L.M."/>
            <person name="Pressman A."/>
            <person name="Cogan J.Z."/>
            <person name="Kivenson V."/>
            <person name="Peng X."/>
            <person name="Tan Y."/>
            <person name="Valentine D.L."/>
            <person name="O'Malley M.A."/>
        </authorList>
    </citation>
    <scope>NUCLEOTIDE SEQUENCE [LARGE SCALE GENOMIC DNA]</scope>
    <source>
        <strain evidence="3 4">MC-15</strain>
    </source>
</reference>
<dbReference type="GO" id="GO:0033786">
    <property type="term" value="F:heptose-1-phosphate adenylyltransferase activity"/>
    <property type="evidence" value="ECO:0007669"/>
    <property type="project" value="TreeGrafter"/>
</dbReference>
<gene>
    <name evidence="3" type="ORF">ASJ81_10180</name>
</gene>
<dbReference type="InterPro" id="IPR029056">
    <property type="entry name" value="Ribokinase-like"/>
</dbReference>
<keyword evidence="4" id="KW-1185">Reference proteome</keyword>
<feature type="transmembrane region" description="Helical" evidence="1">
    <location>
        <begin position="12"/>
        <end position="34"/>
    </location>
</feature>
<dbReference type="Gene3D" id="3.40.1190.20">
    <property type="match status" value="1"/>
</dbReference>
<evidence type="ECO:0000256" key="1">
    <source>
        <dbReference type="SAM" id="Phobius"/>
    </source>
</evidence>
<dbReference type="PANTHER" id="PTHR46969:SF1">
    <property type="entry name" value="BIFUNCTIONAL PROTEIN HLDE"/>
    <property type="match status" value="1"/>
</dbReference>
<dbReference type="Proteomes" id="UP000218164">
    <property type="component" value="Unassembled WGS sequence"/>
</dbReference>
<sequence>MKRLSDDQKKDLGNIIVSAAVAGIGFSISGPLGVEIIKNIGINLASNKVQNFFVKLREHWLSKDGTQNSDIQQALSCATIEALEDLEKIYIQRVNDDKESIQKNFEDLNKYVKEEFLVLVQEEVNEKDVKQYLSESTEKATKQIVERISYTSFLGNHTESFSDFFTKYYFSYLQLRFYELLNKDEEEYNRSWRVFQRLLLEGIMEDLQNVRADQTIILDGQESIQNSLKKLDEIRGILKHPTDPRMQNEPFENVLKNTIRESQESIQNALEKIANDTASTREDVEAIRANVEANFYFLDKAISRFCDLCTQYRRKDKKVLIVGDVMLDHKMVGSSAKYSNVQKHQIVKKGEGEVYMVYRDLKTLGGAADVAMAFSLISSVTLIGIIGSDSEGKALLNLCQGHITFDPIEAPEVITTKKIYLHRSTEGPDLQVIRFDREDSESMTNYCQRKNVQETIINKINAIDNLDCIVIKDHQKGMISKNLVKEISKVALNKKIPLYVDPKYDWKIFGDVDIEAILPNMKEAASGIFDMKTKEDEILERDNKCKFKYEYEYSNLVEKYPVCKNFIIKAASKGAVILTHDPKDKIKVIEPLLVGDELNTDVGCGDVFDAFAIIGMLNKHTLEESVLFANFVAGLKAKKSLGEHISLDDIETELEKDSFSNYVSRNSKLMDEILKNFRTHRIQYQYQ</sequence>
<dbReference type="PANTHER" id="PTHR46969">
    <property type="entry name" value="BIFUNCTIONAL PROTEIN HLDE"/>
    <property type="match status" value="1"/>
</dbReference>
<dbReference type="GO" id="GO:0033785">
    <property type="term" value="F:heptose 7-phosphate kinase activity"/>
    <property type="evidence" value="ECO:0007669"/>
    <property type="project" value="TreeGrafter"/>
</dbReference>